<evidence type="ECO:0000256" key="1">
    <source>
        <dbReference type="ARBA" id="ARBA00004429"/>
    </source>
</evidence>
<keyword evidence="2" id="KW-1003">Cell membrane</keyword>
<gene>
    <name evidence="14" type="ORF">SAMN05428998_11174</name>
</gene>
<feature type="domain" description="HAMP" evidence="13">
    <location>
        <begin position="224"/>
        <end position="277"/>
    </location>
</feature>
<dbReference type="STRING" id="560819.SAMN05428998_11174"/>
<keyword evidence="4 10" id="KW-0812">Transmembrane</keyword>
<dbReference type="PROSITE" id="PS50885">
    <property type="entry name" value="HAMP"/>
    <property type="match status" value="1"/>
</dbReference>
<dbReference type="PANTHER" id="PTHR32089:SF112">
    <property type="entry name" value="LYSOZYME-LIKE PROTEIN-RELATED"/>
    <property type="match status" value="1"/>
</dbReference>
<evidence type="ECO:0000256" key="2">
    <source>
        <dbReference type="ARBA" id="ARBA00022475"/>
    </source>
</evidence>
<dbReference type="InterPro" id="IPR029151">
    <property type="entry name" value="Sensor-like_sf"/>
</dbReference>
<feature type="domain" description="T-SNARE coiled-coil homology" evidence="12">
    <location>
        <begin position="470"/>
        <end position="532"/>
    </location>
</feature>
<dbReference type="InterPro" id="IPR000727">
    <property type="entry name" value="T_SNARE_dom"/>
</dbReference>
<dbReference type="InterPro" id="IPR004089">
    <property type="entry name" value="MCPsignal_dom"/>
</dbReference>
<evidence type="ECO:0000259" key="11">
    <source>
        <dbReference type="PROSITE" id="PS50111"/>
    </source>
</evidence>
<evidence type="ECO:0000256" key="10">
    <source>
        <dbReference type="SAM" id="Phobius"/>
    </source>
</evidence>
<reference evidence="14 15" key="1">
    <citation type="submission" date="2017-04" db="EMBL/GenBank/DDBJ databases">
        <authorList>
            <person name="Afonso C.L."/>
            <person name="Miller P.J."/>
            <person name="Scott M.A."/>
            <person name="Spackman E."/>
            <person name="Goraichik I."/>
            <person name="Dimitrov K.M."/>
            <person name="Suarez D.L."/>
            <person name="Swayne D.E."/>
        </authorList>
    </citation>
    <scope>NUCLEOTIDE SEQUENCE [LARGE SCALE GENOMIC DNA]</scope>
    <source>
        <strain evidence="14 15">USBA 355</strain>
    </source>
</reference>
<comment type="similarity">
    <text evidence="8">Belongs to the methyl-accepting chemotaxis (MCP) protein family.</text>
</comment>
<evidence type="ECO:0000256" key="3">
    <source>
        <dbReference type="ARBA" id="ARBA00022519"/>
    </source>
</evidence>
<dbReference type="GO" id="GO:0004888">
    <property type="term" value="F:transmembrane signaling receptor activity"/>
    <property type="evidence" value="ECO:0007669"/>
    <property type="project" value="InterPro"/>
</dbReference>
<comment type="subcellular location">
    <subcellularLocation>
        <location evidence="1">Cell inner membrane</location>
        <topology evidence="1">Multi-pass membrane protein</topology>
    </subcellularLocation>
</comment>
<dbReference type="PRINTS" id="PR00260">
    <property type="entry name" value="CHEMTRNSDUCR"/>
</dbReference>
<keyword evidence="5 10" id="KW-1133">Transmembrane helix</keyword>
<dbReference type="SUPFAM" id="SSF103190">
    <property type="entry name" value="Sensory domain-like"/>
    <property type="match status" value="1"/>
</dbReference>
<dbReference type="EMBL" id="FWZX01000011">
    <property type="protein sequence ID" value="SMF32831.1"/>
    <property type="molecule type" value="Genomic_DNA"/>
</dbReference>
<feature type="transmembrane region" description="Helical" evidence="10">
    <location>
        <begin position="200"/>
        <end position="223"/>
    </location>
</feature>
<dbReference type="GO" id="GO:0005886">
    <property type="term" value="C:plasma membrane"/>
    <property type="evidence" value="ECO:0007669"/>
    <property type="project" value="UniProtKB-SubCell"/>
</dbReference>
<organism evidence="14 15">
    <name type="scientific">Tistlia consotensis USBA 355</name>
    <dbReference type="NCBI Taxonomy" id="560819"/>
    <lineage>
        <taxon>Bacteria</taxon>
        <taxon>Pseudomonadati</taxon>
        <taxon>Pseudomonadota</taxon>
        <taxon>Alphaproteobacteria</taxon>
        <taxon>Rhodospirillales</taxon>
        <taxon>Rhodovibrionaceae</taxon>
        <taxon>Tistlia</taxon>
    </lineage>
</organism>
<dbReference type="RefSeq" id="WP_085123452.1">
    <property type="nucleotide sequence ID" value="NZ_FWZX01000011.1"/>
</dbReference>
<dbReference type="Pfam" id="PF17202">
    <property type="entry name" value="sCache_3_3"/>
    <property type="match status" value="1"/>
</dbReference>
<evidence type="ECO:0000256" key="4">
    <source>
        <dbReference type="ARBA" id="ARBA00022692"/>
    </source>
</evidence>
<keyword evidence="3" id="KW-0997">Cell inner membrane</keyword>
<name>A0A1Y6BWL0_9PROT</name>
<dbReference type="InterPro" id="IPR003660">
    <property type="entry name" value="HAMP_dom"/>
</dbReference>
<evidence type="ECO:0000313" key="15">
    <source>
        <dbReference type="Proteomes" id="UP000192917"/>
    </source>
</evidence>
<proteinExistence type="inferred from homology"/>
<feature type="domain" description="Methyl-accepting transducer" evidence="11">
    <location>
        <begin position="318"/>
        <end position="540"/>
    </location>
</feature>
<dbReference type="SMART" id="SM00304">
    <property type="entry name" value="HAMP"/>
    <property type="match status" value="1"/>
</dbReference>
<evidence type="ECO:0000259" key="13">
    <source>
        <dbReference type="PROSITE" id="PS50885"/>
    </source>
</evidence>
<protein>
    <submittedName>
        <fullName evidence="14">Methyl-accepting chemotaxis protein</fullName>
    </submittedName>
</protein>
<evidence type="ECO:0000256" key="5">
    <source>
        <dbReference type="ARBA" id="ARBA00022989"/>
    </source>
</evidence>
<dbReference type="AlphaFoldDB" id="A0A1Y6BWL0"/>
<evidence type="ECO:0000256" key="6">
    <source>
        <dbReference type="ARBA" id="ARBA00023136"/>
    </source>
</evidence>
<dbReference type="SUPFAM" id="SSF58104">
    <property type="entry name" value="Methyl-accepting chemotaxis protein (MCP) signaling domain"/>
    <property type="match status" value="1"/>
</dbReference>
<dbReference type="Pfam" id="PF00015">
    <property type="entry name" value="MCPsignal"/>
    <property type="match status" value="1"/>
</dbReference>
<dbReference type="PANTHER" id="PTHR32089">
    <property type="entry name" value="METHYL-ACCEPTING CHEMOTAXIS PROTEIN MCPB"/>
    <property type="match status" value="1"/>
</dbReference>
<dbReference type="InterPro" id="IPR004090">
    <property type="entry name" value="Chemotax_Me-accpt_rcpt"/>
</dbReference>
<dbReference type="PROSITE" id="PS50111">
    <property type="entry name" value="CHEMOTAXIS_TRANSDUC_2"/>
    <property type="match status" value="1"/>
</dbReference>
<dbReference type="Gene3D" id="1.10.287.950">
    <property type="entry name" value="Methyl-accepting chemotaxis protein"/>
    <property type="match status" value="1"/>
</dbReference>
<dbReference type="CDD" id="cd06225">
    <property type="entry name" value="HAMP"/>
    <property type="match status" value="1"/>
</dbReference>
<sequence length="574" mass="60791">MPSLRLLSRLRLTTRTTALTILLIALSVAAVGTVTILEITHEIERQVIDRQSASLRAAALVMSERFPELKVTYAKDGNVERLVMPAIPDFADHDMIDRVGRYTGETATVFALQPGDGDFWRRTTNIVKPDGSRAVGTQLGKKGKVFPVVSSGRTFRGEATILGRDYYTIYQPIFDPAGKVIGILYAGVLKAQLTGVLDDLSFNLVASSAVVLLLSVIAAYLLFRAMLRPIPRLAELMQRLSREDSDAEVPYQSKRDEVGEMARALHVFKERMHENEKLRVEQREAEQRAQAEKAEAMRQLAGEFEAEIGRIVASVASASAALGQEATTVTGKVDSAESTSASVSASTHEASDAVQAVASAAEELAASIAEVTRQMDQVNALAGDAGQRASDTNGTVAALADAAQKIGDVVNLISEIAEQTNLLALNATIEAARAGEAGKGFAVVASEVKNLATQTAKATDEISQRIGEMQSISKEAVTAIEGIGGAIEEVRSIATTVGTAVQEQNSATSEIARSAQGASASVSHAAAGINEVSEGNRDAKQVVGTMAASTGELIGHSERLSTAMEAFLQKVRAA</sequence>
<evidence type="ECO:0000256" key="8">
    <source>
        <dbReference type="ARBA" id="ARBA00029447"/>
    </source>
</evidence>
<keyword evidence="15" id="KW-1185">Reference proteome</keyword>
<evidence type="ECO:0000313" key="14">
    <source>
        <dbReference type="EMBL" id="SMF32831.1"/>
    </source>
</evidence>
<keyword evidence="6 10" id="KW-0472">Membrane</keyword>
<keyword evidence="7 9" id="KW-0807">Transducer</keyword>
<dbReference type="PROSITE" id="PS50192">
    <property type="entry name" value="T_SNARE"/>
    <property type="match status" value="1"/>
</dbReference>
<dbReference type="Proteomes" id="UP000192917">
    <property type="component" value="Unassembled WGS sequence"/>
</dbReference>
<dbReference type="Gene3D" id="6.10.340.10">
    <property type="match status" value="1"/>
</dbReference>
<dbReference type="GO" id="GO:0007165">
    <property type="term" value="P:signal transduction"/>
    <property type="evidence" value="ECO:0007669"/>
    <property type="project" value="UniProtKB-KW"/>
</dbReference>
<accession>A0A1Y6BWL0</accession>
<dbReference type="Pfam" id="PF00672">
    <property type="entry name" value="HAMP"/>
    <property type="match status" value="1"/>
</dbReference>
<evidence type="ECO:0000256" key="7">
    <source>
        <dbReference type="ARBA" id="ARBA00023224"/>
    </source>
</evidence>
<dbReference type="InterPro" id="IPR033463">
    <property type="entry name" value="sCache_3"/>
</dbReference>
<evidence type="ECO:0000259" key="12">
    <source>
        <dbReference type="PROSITE" id="PS50192"/>
    </source>
</evidence>
<dbReference type="SMART" id="SM00283">
    <property type="entry name" value="MA"/>
    <property type="match status" value="1"/>
</dbReference>
<dbReference type="GO" id="GO:0006935">
    <property type="term" value="P:chemotaxis"/>
    <property type="evidence" value="ECO:0007669"/>
    <property type="project" value="InterPro"/>
</dbReference>
<evidence type="ECO:0000256" key="9">
    <source>
        <dbReference type="PROSITE-ProRule" id="PRU00284"/>
    </source>
</evidence>